<dbReference type="Gene3D" id="2.40.128.90">
    <property type="entry name" value="OMPT-like"/>
    <property type="match status" value="1"/>
</dbReference>
<proteinExistence type="predicted"/>
<evidence type="ECO:0000313" key="2">
    <source>
        <dbReference type="Proteomes" id="UP001272097"/>
    </source>
</evidence>
<dbReference type="Proteomes" id="UP001272097">
    <property type="component" value="Unassembled WGS sequence"/>
</dbReference>
<comment type="caution">
    <text evidence="1">The sequence shown here is derived from an EMBL/GenBank/DDBJ whole genome shotgun (WGS) entry which is preliminary data.</text>
</comment>
<dbReference type="InterPro" id="IPR053724">
    <property type="entry name" value="OMP_A26_sf"/>
</dbReference>
<organism evidence="1 2">
    <name type="scientific">Mesorhizobium australafricanum</name>
    <dbReference type="NCBI Taxonomy" id="3072311"/>
    <lineage>
        <taxon>Bacteria</taxon>
        <taxon>Pseudomonadati</taxon>
        <taxon>Pseudomonadota</taxon>
        <taxon>Alphaproteobacteria</taxon>
        <taxon>Hyphomicrobiales</taxon>
        <taxon>Phyllobacteriaceae</taxon>
        <taxon>Mesorhizobium</taxon>
    </lineage>
</organism>
<dbReference type="InterPro" id="IPR020080">
    <property type="entry name" value="OM_adhesin/peptidase_omptin"/>
</dbReference>
<gene>
    <name evidence="1" type="ORF">RFM51_05400</name>
</gene>
<keyword evidence="2" id="KW-1185">Reference proteome</keyword>
<dbReference type="EMBL" id="JAVIIS010000005">
    <property type="protein sequence ID" value="MDX8439020.1"/>
    <property type="molecule type" value="Genomic_DNA"/>
</dbReference>
<reference evidence="1 2" key="1">
    <citation type="submission" date="2023-08" db="EMBL/GenBank/DDBJ databases">
        <title>Implementing the SeqCode for naming new Mesorhizobium species isolated from Vachellia karroo root nodules.</title>
        <authorList>
            <person name="Van Lill M."/>
        </authorList>
    </citation>
    <scope>NUCLEOTIDE SEQUENCE [LARGE SCALE GENOMIC DNA]</scope>
    <source>
        <strain evidence="1 2">VK3E</strain>
    </source>
</reference>
<protein>
    <recommendedName>
        <fullName evidence="3">Outer membrane protein beta-barrel domain-containing protein</fullName>
    </recommendedName>
</protein>
<sequence length="228" mass="25763">MKGNIGAGRFDKGRMNDEDSSIDKLAYSNTLHGQANGKFAYYTADAGFNFLRGSTYKLGAFVGWTYYGQKSDSIGCVQIASPFFPCQVPMQPLITGRQESDWNAPRIGLYAETMLLERWRVSADVAYLPWTDFRGRDDHLLRPRPTFYDQRGQGGGGVQVEGALSYFFNKNFGIGIGARYWAMWTKNNSSVTYNCICDDVGNIVKQPALAKYSMERWGTFIELSYRFD</sequence>
<accession>A0ABU4WSI2</accession>
<dbReference type="SUPFAM" id="SSF69917">
    <property type="entry name" value="OMPT-like"/>
    <property type="match status" value="1"/>
</dbReference>
<name>A0ABU4WSI2_9HYPH</name>
<evidence type="ECO:0000313" key="1">
    <source>
        <dbReference type="EMBL" id="MDX8439020.1"/>
    </source>
</evidence>
<evidence type="ECO:0008006" key="3">
    <source>
        <dbReference type="Google" id="ProtNLM"/>
    </source>
</evidence>